<dbReference type="SUPFAM" id="SSF52540">
    <property type="entry name" value="P-loop containing nucleoside triphosphate hydrolases"/>
    <property type="match status" value="2"/>
</dbReference>
<comment type="subunit">
    <text evidence="16">Heterodimer composed of CysD, the smaller subunit, and CysN.</text>
</comment>
<dbReference type="InterPro" id="IPR041757">
    <property type="entry name" value="CysN_GTP-bd"/>
</dbReference>
<comment type="function">
    <text evidence="2">APS kinase catalyzes the synthesis of activated sulfate.</text>
</comment>
<dbReference type="InterPro" id="IPR044139">
    <property type="entry name" value="CysN_NoDQ_III"/>
</dbReference>
<dbReference type="CDD" id="cd02027">
    <property type="entry name" value="APSK"/>
    <property type="match status" value="1"/>
</dbReference>
<dbReference type="SUPFAM" id="SSF50465">
    <property type="entry name" value="EF-Tu/eEF-1alpha/eIF2-gamma C-terminal domain"/>
    <property type="match status" value="1"/>
</dbReference>
<evidence type="ECO:0000256" key="5">
    <source>
        <dbReference type="ARBA" id="ARBA00011760"/>
    </source>
</evidence>
<evidence type="ECO:0000256" key="17">
    <source>
        <dbReference type="HAMAP-Rule" id="MF_00065"/>
    </source>
</evidence>
<keyword evidence="8 16" id="KW-0548">Nucleotidyltransferase</keyword>
<evidence type="ECO:0000256" key="10">
    <source>
        <dbReference type="ARBA" id="ARBA00022777"/>
    </source>
</evidence>
<keyword evidence="20" id="KW-1185">Reference proteome</keyword>
<gene>
    <name evidence="16 19" type="primary">cysN</name>
    <name evidence="17" type="synonym">cysC</name>
    <name evidence="19" type="ORF">J0X15_13030</name>
</gene>
<sequence>MSDTETITASAETVTDYILAQEEKDQLRFLTCGSVDDGKSTLIGRLLFDTKLIFEDQLAALEKDSRRHGTVGEEMDLALLVDGLEAEREQGITIDVAYRFFATDKRKFIVADTPGHEQYTRNMATGASTADLAVLLVDARHGLMVQTRRHAYIASLLGIRHVVLAINKIDLVDFSQERFEEIRQEFAAFATGFDFETLEAIPMSARYGDNVTIRSEKMDWFEGPTLLEHLETVQIGIHELNQPFRFPVQWVNRPNLDFRGYSGTIAAGTVSIGDELVVAASGKTSKVQEIVTPVGNQPSAAAGEAVTITLEDEIDISRGDLLATSGSRPDVADQMAAHLIWMNDAPLFPGRSYLMKIGTKTVTATVTEIKHKINVNTFEQVAGKQIDLNEIAFCNLSLSAPVAFDPYEANRTTGSFILIDRLTNATVGAGMVWFALRRATNIHWQAMHVDKQARATNLGQRPAVLWFTGLSGSGKSTIASIVERKLHLEGRHTYTLDGDNVRHGLNRDLGFADVDRVENIRRVGEVSKLFVDAGLITLVSFISPFRAERDLAREMVGSDEFIEIFVDTPIEECKKRDPKGLYAKAEAGEIKNFTGIDSPYEAPVNPELRLSNVGRDPEEVAEEVIEYLRANNYLVPPASIADGAGI</sequence>
<dbReference type="EC" id="2.7.1.25" evidence="17"/>
<feature type="binding site" evidence="16">
    <location>
        <begin position="33"/>
        <end position="40"/>
    </location>
    <ligand>
        <name>GTP</name>
        <dbReference type="ChEBI" id="CHEBI:37565"/>
    </ligand>
</feature>
<comment type="similarity">
    <text evidence="4">In the N-terminal section; belongs to the TRAFAC class translation factor GTPase superfamily. Classic translation factor GTPase family. CysN/NodQ subfamily.</text>
</comment>
<dbReference type="InterPro" id="IPR031157">
    <property type="entry name" value="G_TR_CS"/>
</dbReference>
<reference evidence="19" key="1">
    <citation type="submission" date="2021-03" db="EMBL/GenBank/DDBJ databases">
        <title>Roseibium sp. CAU 1637 isolated from Incheon.</title>
        <authorList>
            <person name="Kim W."/>
        </authorList>
    </citation>
    <scope>NUCLEOTIDE SEQUENCE</scope>
    <source>
        <strain evidence="19">CAU 1637</strain>
    </source>
</reference>
<protein>
    <recommendedName>
        <fullName evidence="16 17">Multifunctional fusion protein</fullName>
    </recommendedName>
    <domain>
        <recommendedName>
            <fullName evidence="16">Sulfate adenylyltransferase subunit 1</fullName>
            <ecNumber evidence="16">2.7.7.4</ecNumber>
        </recommendedName>
        <alternativeName>
            <fullName evidence="16">ATP-sulfurylase large subunit</fullName>
        </alternativeName>
        <alternativeName>
            <fullName evidence="16">Sulfate adenylate transferase</fullName>
            <shortName evidence="16">SAT</shortName>
        </alternativeName>
    </domain>
    <domain>
        <recommendedName>
            <fullName evidence="17">Adenylyl-sulfate kinase</fullName>
            <ecNumber evidence="17">2.7.1.25</ecNumber>
        </recommendedName>
        <alternativeName>
            <fullName evidence="17">APS kinase</fullName>
        </alternativeName>
        <alternativeName>
            <fullName evidence="17">ATP adenosine-5'-phosphosulfate 3'-phosphotransferase</fullName>
        </alternativeName>
        <alternativeName>
            <fullName evidence="17">Adenosine-5'-phosphosulfate kinase</fullName>
        </alternativeName>
    </domain>
</protein>
<comment type="catalytic activity">
    <reaction evidence="1 17">
        <text>adenosine 5'-phosphosulfate + ATP = 3'-phosphoadenylyl sulfate + ADP + H(+)</text>
        <dbReference type="Rhea" id="RHEA:24152"/>
        <dbReference type="ChEBI" id="CHEBI:15378"/>
        <dbReference type="ChEBI" id="CHEBI:30616"/>
        <dbReference type="ChEBI" id="CHEBI:58243"/>
        <dbReference type="ChEBI" id="CHEBI:58339"/>
        <dbReference type="ChEBI" id="CHEBI:456216"/>
        <dbReference type="EC" id="2.7.1.25"/>
    </reaction>
</comment>
<feature type="binding site" evidence="16">
    <location>
        <begin position="167"/>
        <end position="170"/>
    </location>
    <ligand>
        <name>GTP</name>
        <dbReference type="ChEBI" id="CHEBI:37565"/>
    </ligand>
</feature>
<dbReference type="CDD" id="cd04095">
    <property type="entry name" value="CysN_NoDQ_III"/>
    <property type="match status" value="1"/>
</dbReference>
<dbReference type="NCBIfam" id="TIGR02034">
    <property type="entry name" value="CysN"/>
    <property type="match status" value="1"/>
</dbReference>
<evidence type="ECO:0000256" key="16">
    <source>
        <dbReference type="HAMAP-Rule" id="MF_00062"/>
    </source>
</evidence>
<comment type="caution">
    <text evidence="19">The sequence shown here is derived from an EMBL/GenBank/DDBJ whole genome shotgun (WGS) entry which is preliminary data.</text>
</comment>
<evidence type="ECO:0000256" key="4">
    <source>
        <dbReference type="ARBA" id="ARBA00007237"/>
    </source>
</evidence>
<dbReference type="Proteomes" id="UP000664779">
    <property type="component" value="Unassembled WGS sequence"/>
</dbReference>
<evidence type="ECO:0000256" key="14">
    <source>
        <dbReference type="ARBA" id="ARBA00024872"/>
    </source>
</evidence>
<feature type="binding site" evidence="16">
    <location>
        <begin position="112"/>
        <end position="116"/>
    </location>
    <ligand>
        <name>GTP</name>
        <dbReference type="ChEBI" id="CHEBI:37565"/>
    </ligand>
</feature>
<dbReference type="RefSeq" id="WP_206941464.1">
    <property type="nucleotide sequence ID" value="NZ_JAFLNF010000005.1"/>
</dbReference>
<evidence type="ECO:0000256" key="2">
    <source>
        <dbReference type="ARBA" id="ARBA00002357"/>
    </source>
</evidence>
<dbReference type="InterPro" id="IPR011779">
    <property type="entry name" value="SO4_adenylTrfase_lsu"/>
</dbReference>
<dbReference type="PROSITE" id="PS00301">
    <property type="entry name" value="G_TR_1"/>
    <property type="match status" value="1"/>
</dbReference>
<dbReference type="HAMAP" id="MF_00065">
    <property type="entry name" value="Adenylyl_sulf_kinase"/>
    <property type="match status" value="1"/>
</dbReference>
<feature type="domain" description="Tr-type G" evidence="18">
    <location>
        <begin position="24"/>
        <end position="237"/>
    </location>
</feature>
<comment type="similarity">
    <text evidence="16">Belongs to the TRAFAC class translation factor GTPase superfamily. Classic translation factor GTPase family. CysN/NodQ subfamily.</text>
</comment>
<comment type="catalytic activity">
    <reaction evidence="15 16">
        <text>sulfate + ATP + H(+) = adenosine 5'-phosphosulfate + diphosphate</text>
        <dbReference type="Rhea" id="RHEA:18133"/>
        <dbReference type="ChEBI" id="CHEBI:15378"/>
        <dbReference type="ChEBI" id="CHEBI:16189"/>
        <dbReference type="ChEBI" id="CHEBI:30616"/>
        <dbReference type="ChEBI" id="CHEBI:33019"/>
        <dbReference type="ChEBI" id="CHEBI:58243"/>
        <dbReference type="EC" id="2.7.7.4"/>
    </reaction>
</comment>
<dbReference type="InterPro" id="IPR054696">
    <property type="entry name" value="GTP-eEF1A_C"/>
</dbReference>
<evidence type="ECO:0000256" key="12">
    <source>
        <dbReference type="ARBA" id="ARBA00023134"/>
    </source>
</evidence>
<dbReference type="InterPro" id="IPR050100">
    <property type="entry name" value="TRAFAC_GTPase_members"/>
</dbReference>
<keyword evidence="9 16" id="KW-0547">Nucleotide-binding</keyword>
<dbReference type="NCBIfam" id="NF003013">
    <property type="entry name" value="PRK03846.1"/>
    <property type="match status" value="1"/>
</dbReference>
<dbReference type="NCBIfam" id="TIGR00455">
    <property type="entry name" value="apsK"/>
    <property type="match status" value="1"/>
</dbReference>
<comment type="pathway">
    <text evidence="16">Sulfur metabolism; hydrogen sulfide biosynthesis; sulfite from sulfate: step 1/3.</text>
</comment>
<dbReference type="GO" id="GO:0004781">
    <property type="term" value="F:sulfate adenylyltransferase (ATP) activity"/>
    <property type="evidence" value="ECO:0007669"/>
    <property type="project" value="UniProtKB-UniRule"/>
</dbReference>
<evidence type="ECO:0000256" key="1">
    <source>
        <dbReference type="ARBA" id="ARBA00001823"/>
    </source>
</evidence>
<dbReference type="EMBL" id="JAFLNF010000005">
    <property type="protein sequence ID" value="MBO0346149.1"/>
    <property type="molecule type" value="Genomic_DNA"/>
</dbReference>
<dbReference type="AlphaFoldDB" id="A0A939J9Q4"/>
<evidence type="ECO:0000259" key="18">
    <source>
        <dbReference type="PROSITE" id="PS51722"/>
    </source>
</evidence>
<dbReference type="GO" id="GO:0004020">
    <property type="term" value="F:adenylylsulfate kinase activity"/>
    <property type="evidence" value="ECO:0007669"/>
    <property type="project" value="UniProtKB-UniRule"/>
</dbReference>
<dbReference type="InterPro" id="IPR059117">
    <property type="entry name" value="APS_kinase_dom"/>
</dbReference>
<keyword evidence="13" id="KW-0511">Multifunctional enzyme</keyword>
<dbReference type="Pfam" id="PF22594">
    <property type="entry name" value="GTP-eEF1A_C"/>
    <property type="match status" value="1"/>
</dbReference>
<keyword evidence="12 16" id="KW-0342">GTP-binding</keyword>
<dbReference type="PRINTS" id="PR00315">
    <property type="entry name" value="ELONGATNFCT"/>
</dbReference>
<dbReference type="EC" id="2.7.7.4" evidence="16"/>
<dbReference type="GO" id="GO:0005525">
    <property type="term" value="F:GTP binding"/>
    <property type="evidence" value="ECO:0007669"/>
    <property type="project" value="UniProtKB-UniRule"/>
</dbReference>
<dbReference type="InterPro" id="IPR027417">
    <property type="entry name" value="P-loop_NTPase"/>
</dbReference>
<dbReference type="InterPro" id="IPR009001">
    <property type="entry name" value="Transl_elong_EF1A/Init_IF2_C"/>
</dbReference>
<feature type="active site" description="Phosphoserine intermediate" evidence="17">
    <location>
        <position position="543"/>
    </location>
</feature>
<evidence type="ECO:0000256" key="6">
    <source>
        <dbReference type="ARBA" id="ARBA00022458"/>
    </source>
</evidence>
<dbReference type="CDD" id="cd03695">
    <property type="entry name" value="CysN_NodQ_II"/>
    <property type="match status" value="1"/>
</dbReference>
<dbReference type="CDD" id="cd04166">
    <property type="entry name" value="CysN_ATPS"/>
    <property type="match status" value="1"/>
</dbReference>
<dbReference type="PANTHER" id="PTHR23115">
    <property type="entry name" value="TRANSLATION FACTOR"/>
    <property type="match status" value="1"/>
</dbReference>
<dbReference type="InterPro" id="IPR000795">
    <property type="entry name" value="T_Tr_GTP-bd_dom"/>
</dbReference>
<comment type="function">
    <text evidence="16">With CysD forms the ATP sulfurylase (ATPS) that catalyzes the adenylation of sulfate producing adenosine 5'-phosphosulfate (APS) and diphosphate, the first enzymatic step in sulfur assimilation pathway. APS synthesis involves the formation of a high-energy phosphoric-sulfuric acid anhydride bond driven by GTP hydrolysis by CysN coupled to ATP hydrolysis by CysD.</text>
</comment>
<keyword evidence="6" id="KW-0536">Nodulation</keyword>
<comment type="similarity">
    <text evidence="17">Belongs to the APS kinase family.</text>
</comment>
<dbReference type="FunFam" id="3.40.50.300:FF:000212">
    <property type="entry name" value="Adenylyl-sulfate kinase"/>
    <property type="match status" value="1"/>
</dbReference>
<dbReference type="InterPro" id="IPR044138">
    <property type="entry name" value="CysN_II"/>
</dbReference>
<dbReference type="GO" id="GO:0070814">
    <property type="term" value="P:hydrogen sulfide biosynthetic process"/>
    <property type="evidence" value="ECO:0007669"/>
    <property type="project" value="UniProtKB-UniRule"/>
</dbReference>
<evidence type="ECO:0000256" key="15">
    <source>
        <dbReference type="ARBA" id="ARBA00049370"/>
    </source>
</evidence>
<evidence type="ECO:0000256" key="9">
    <source>
        <dbReference type="ARBA" id="ARBA00022741"/>
    </source>
</evidence>
<evidence type="ECO:0000256" key="7">
    <source>
        <dbReference type="ARBA" id="ARBA00022679"/>
    </source>
</evidence>
<evidence type="ECO:0000256" key="3">
    <source>
        <dbReference type="ARBA" id="ARBA00005438"/>
    </source>
</evidence>
<evidence type="ECO:0000313" key="19">
    <source>
        <dbReference type="EMBL" id="MBO0346149.1"/>
    </source>
</evidence>
<comment type="similarity">
    <text evidence="3">In the C-terminal section; belongs to the APS kinase family.</text>
</comment>
<accession>A0A939J9Q4</accession>
<dbReference type="PROSITE" id="PS51722">
    <property type="entry name" value="G_TR_2"/>
    <property type="match status" value="1"/>
</dbReference>
<evidence type="ECO:0000256" key="11">
    <source>
        <dbReference type="ARBA" id="ARBA00022840"/>
    </source>
</evidence>
<dbReference type="Pfam" id="PF01583">
    <property type="entry name" value="APS_kinase"/>
    <property type="match status" value="1"/>
</dbReference>
<evidence type="ECO:0000256" key="13">
    <source>
        <dbReference type="ARBA" id="ARBA00023268"/>
    </source>
</evidence>
<dbReference type="SUPFAM" id="SSF50447">
    <property type="entry name" value="Translation proteins"/>
    <property type="match status" value="1"/>
</dbReference>
<dbReference type="InterPro" id="IPR002891">
    <property type="entry name" value="APS"/>
</dbReference>
<dbReference type="NCBIfam" id="NF003478">
    <property type="entry name" value="PRK05124.1"/>
    <property type="match status" value="1"/>
</dbReference>
<dbReference type="Gene3D" id="2.40.30.10">
    <property type="entry name" value="Translation factors"/>
    <property type="match status" value="2"/>
</dbReference>
<dbReference type="GO" id="GO:0000103">
    <property type="term" value="P:sulfate assimilation"/>
    <property type="evidence" value="ECO:0007669"/>
    <property type="project" value="UniProtKB-UniRule"/>
</dbReference>
<dbReference type="InterPro" id="IPR009000">
    <property type="entry name" value="Transl_B-barrel_sf"/>
</dbReference>
<comment type="subunit">
    <text evidence="5">Sulfate-activating enzymes, NodP and NodQ, may be physically associated.</text>
</comment>
<evidence type="ECO:0000313" key="20">
    <source>
        <dbReference type="Proteomes" id="UP000664779"/>
    </source>
</evidence>
<dbReference type="Gene3D" id="3.40.50.300">
    <property type="entry name" value="P-loop containing nucleotide triphosphate hydrolases"/>
    <property type="match status" value="2"/>
</dbReference>
<name>A0A939J9Q4_9HYPH</name>
<feature type="binding site" evidence="17">
    <location>
        <begin position="469"/>
        <end position="476"/>
    </location>
    <ligand>
        <name>ATP</name>
        <dbReference type="ChEBI" id="CHEBI:30616"/>
    </ligand>
</feature>
<dbReference type="GO" id="GO:0003924">
    <property type="term" value="F:GTPase activity"/>
    <property type="evidence" value="ECO:0007669"/>
    <property type="project" value="InterPro"/>
</dbReference>
<keyword evidence="7 16" id="KW-0808">Transferase</keyword>
<keyword evidence="11 16" id="KW-0067">ATP-binding</keyword>
<dbReference type="GO" id="GO:0005524">
    <property type="term" value="F:ATP binding"/>
    <property type="evidence" value="ECO:0007669"/>
    <property type="project" value="UniProtKB-UniRule"/>
</dbReference>
<dbReference type="Pfam" id="PF00009">
    <property type="entry name" value="GTP_EFTU"/>
    <property type="match status" value="1"/>
</dbReference>
<comment type="pathway">
    <text evidence="17">Sulfur metabolism; hydrogen sulfide biosynthesis; sulfite from sulfate: step 2/3.</text>
</comment>
<keyword evidence="10 17" id="KW-0418">Kinase</keyword>
<organism evidence="19 20">
    <name type="scientific">Roseibium limicola</name>
    <dbReference type="NCBI Taxonomy" id="2816037"/>
    <lineage>
        <taxon>Bacteria</taxon>
        <taxon>Pseudomonadati</taxon>
        <taxon>Pseudomonadota</taxon>
        <taxon>Alphaproteobacteria</taxon>
        <taxon>Hyphomicrobiales</taxon>
        <taxon>Stappiaceae</taxon>
        <taxon>Roseibium</taxon>
    </lineage>
</organism>
<comment type="function">
    <text evidence="14">Proposed to provide activated sulfate for transfer to Nod factor. ATP sulfurylase may be the GTPase, regulating ATP sulfurylase activity.</text>
</comment>
<dbReference type="HAMAP" id="MF_00062">
    <property type="entry name" value="Sulf_adenylyltr_sub1"/>
    <property type="match status" value="1"/>
</dbReference>
<evidence type="ECO:0000256" key="8">
    <source>
        <dbReference type="ARBA" id="ARBA00022695"/>
    </source>
</evidence>
<keyword evidence="17" id="KW-0597">Phosphoprotein</keyword>
<proteinExistence type="inferred from homology"/>
<dbReference type="NCBIfam" id="NF004035">
    <property type="entry name" value="PRK05506.1"/>
    <property type="match status" value="1"/>
</dbReference>
<dbReference type="FunFam" id="3.40.50.300:FF:000119">
    <property type="entry name" value="Sulfate adenylyltransferase subunit 1"/>
    <property type="match status" value="1"/>
</dbReference>
<comment type="function">
    <text evidence="17">Catalyzes the synthesis of activated sulfate.</text>
</comment>